<reference evidence="1" key="1">
    <citation type="submission" date="2013-09" db="EMBL/GenBank/DDBJ databases">
        <title>Draft Genome Sequence of five Lactobacillus helveticus strains CIRM-BIA 101T, 103, 104, 951 and 953 isolated from milk product.</title>
        <authorList>
            <person name="Valence F."/>
            <person name="Chuat V."/>
            <person name="Ma L."/>
            <person name="Creno S."/>
            <person name="Falentin H."/>
            <person name="Lortal S."/>
            <person name="Bizet C."/>
            <person name="Clermont D."/>
            <person name="Loux V."/>
            <person name="Bouchier C."/>
            <person name="Cousin S."/>
        </authorList>
    </citation>
    <scope>NUCLEOTIDE SEQUENCE [LARGE SCALE GENOMIC DNA]</scope>
    <source>
        <strain evidence="1">CIRM-BIA 104</strain>
    </source>
</reference>
<accession>U6FDP1</accession>
<comment type="caution">
    <text evidence="1">The sequence shown here is derived from an EMBL/GenBank/DDBJ whole genome shotgun (WGS) entry which is preliminary data.</text>
</comment>
<dbReference type="Proteomes" id="UP000017247">
    <property type="component" value="Unassembled WGS sequence"/>
</dbReference>
<gene>
    <name evidence="1" type="ORF">LHCIRMBIA104_00554</name>
</gene>
<protein>
    <submittedName>
        <fullName evidence="1">Uncharacterized protein</fullName>
    </submittedName>
</protein>
<dbReference type="EMBL" id="CBUL010000125">
    <property type="protein sequence ID" value="CDI60681.1"/>
    <property type="molecule type" value="Genomic_DNA"/>
</dbReference>
<name>U6FDP1_LACHE</name>
<sequence length="10" mass="1165">MTKIRGISPY</sequence>
<proteinExistence type="predicted"/>
<evidence type="ECO:0000313" key="1">
    <source>
        <dbReference type="EMBL" id="CDI60681.1"/>
    </source>
</evidence>
<organism evidence="1">
    <name type="scientific">Lactobacillus helveticus CIRM-BIA 104</name>
    <dbReference type="NCBI Taxonomy" id="1226333"/>
    <lineage>
        <taxon>Bacteria</taxon>
        <taxon>Bacillati</taxon>
        <taxon>Bacillota</taxon>
        <taxon>Bacilli</taxon>
        <taxon>Lactobacillales</taxon>
        <taxon>Lactobacillaceae</taxon>
        <taxon>Lactobacillus</taxon>
    </lineage>
</organism>
<dbReference type="HOGENOM" id="CLU_3438308_0_0_9"/>